<proteinExistence type="predicted"/>
<dbReference type="NCBIfam" id="TIGR01353">
    <property type="entry name" value="dGTP_triPase"/>
    <property type="match status" value="1"/>
</dbReference>
<dbReference type="InterPro" id="IPR006261">
    <property type="entry name" value="dGTPase"/>
</dbReference>
<evidence type="ECO:0000256" key="1">
    <source>
        <dbReference type="ARBA" id="ARBA00022801"/>
    </source>
</evidence>
<dbReference type="Pfam" id="PF01966">
    <property type="entry name" value="HD"/>
    <property type="match status" value="1"/>
</dbReference>
<keyword evidence="1" id="KW-0378">Hydrolase</keyword>
<dbReference type="InterPro" id="IPR050135">
    <property type="entry name" value="dGTPase-like"/>
</dbReference>
<protein>
    <submittedName>
        <fullName evidence="4">dGTPase</fullName>
    </submittedName>
</protein>
<dbReference type="PANTHER" id="PTHR11373">
    <property type="entry name" value="DEOXYNUCLEOSIDE TRIPHOSPHATE TRIPHOSPHOHYDROLASE"/>
    <property type="match status" value="1"/>
</dbReference>
<sequence>MTADFPRDRRPSDLDQDLSSGYDPEKESGKSVNRDTEDQRRPFERDRDRILYSREFRRLKDVTQVARAGESYLYHDRLTHSLKVAQVGRRLAELLEDFYEDEFGNLENYLDPEVVETACLAHDIGHPPFGHEIEELLDDKVREKSSEDEEEENCEDTDGDGRDGENKGSNKNHDSGEQDESEVQGFEGNAQSFRAVTRLGSHRSGIEGIDLTRATLNAIQKYPWSRAADANTDEDTDDKWGYYPSEEGYFDFARAGTADGRNKILEAEIMDYADDLTYAIHDVEDFYRSGLLPFDQLLREAGELRNQLPDDFGEDDDIEQHTDLLRSYAESYDMKLHDFGQYIDDDTDVDASIEDVLSFFVELRDFATVVEEFYTPYEGSQSERNLLNEFSSSMISWYLEATEEDPDDREYVELGEHDADSNPTLVVDNELRQEIEILKQLTFYYVISNPTLRGQQRGQIQVIDELFELLYDEAAPNSVDTSAILEPYRERLSNTNEDDDPARARIVADMISNMTETQAVEMYERMSGARPGSLQDTIMRQ</sequence>
<dbReference type="CDD" id="cd00077">
    <property type="entry name" value="HDc"/>
    <property type="match status" value="1"/>
</dbReference>
<dbReference type="PROSITE" id="PS51831">
    <property type="entry name" value="HD"/>
    <property type="match status" value="1"/>
</dbReference>
<dbReference type="SMART" id="SM00471">
    <property type="entry name" value="HDc"/>
    <property type="match status" value="1"/>
</dbReference>
<dbReference type="GO" id="GO:0008832">
    <property type="term" value="F:dGTPase activity"/>
    <property type="evidence" value="ECO:0007669"/>
    <property type="project" value="TreeGrafter"/>
</dbReference>
<reference evidence="4 5" key="1">
    <citation type="submission" date="2016-10" db="EMBL/GenBank/DDBJ databases">
        <authorList>
            <person name="de Groot N.N."/>
        </authorList>
    </citation>
    <scope>NUCLEOTIDE SEQUENCE [LARGE SCALE GENOMIC DNA]</scope>
    <source>
        <strain evidence="4 5">DSM 3756</strain>
    </source>
</reference>
<dbReference type="SUPFAM" id="SSF109604">
    <property type="entry name" value="HD-domain/PDEase-like"/>
    <property type="match status" value="1"/>
</dbReference>
<dbReference type="RefSeq" id="WP_241431648.1">
    <property type="nucleotide sequence ID" value="NZ_FNOF01000019.1"/>
</dbReference>
<dbReference type="InterPro" id="IPR003607">
    <property type="entry name" value="HD/PDEase_dom"/>
</dbReference>
<dbReference type="InterPro" id="IPR026875">
    <property type="entry name" value="PHydrolase_assoc_dom"/>
</dbReference>
<dbReference type="InterPro" id="IPR006674">
    <property type="entry name" value="HD_domain"/>
</dbReference>
<feature type="region of interest" description="Disordered" evidence="2">
    <location>
        <begin position="142"/>
        <end position="184"/>
    </location>
</feature>
<dbReference type="Proteomes" id="UP000182573">
    <property type="component" value="Unassembled WGS sequence"/>
</dbReference>
<dbReference type="PANTHER" id="PTHR11373:SF32">
    <property type="entry name" value="DEOXYGUANOSINETRIPHOSPHATE TRIPHOSPHOHYDROLASE"/>
    <property type="match status" value="1"/>
</dbReference>
<feature type="compositionally biased region" description="Basic and acidic residues" evidence="2">
    <location>
        <begin position="23"/>
        <end position="44"/>
    </location>
</feature>
<feature type="domain" description="HD" evidence="3">
    <location>
        <begin position="77"/>
        <end position="279"/>
    </location>
</feature>
<evidence type="ECO:0000313" key="5">
    <source>
        <dbReference type="Proteomes" id="UP000182573"/>
    </source>
</evidence>
<accession>A0A1H2ZWQ9</accession>
<evidence type="ECO:0000313" key="4">
    <source>
        <dbReference type="EMBL" id="SDX21825.1"/>
    </source>
</evidence>
<dbReference type="GO" id="GO:0006203">
    <property type="term" value="P:dGTP catabolic process"/>
    <property type="evidence" value="ECO:0007669"/>
    <property type="project" value="TreeGrafter"/>
</dbReference>
<name>A0A1H2ZWQ9_HALVA</name>
<evidence type="ECO:0000259" key="3">
    <source>
        <dbReference type="PROSITE" id="PS51831"/>
    </source>
</evidence>
<organism evidence="4 5">
    <name type="scientific">Haloarcula vallismortis</name>
    <name type="common">Halobacterium vallismortis</name>
    <dbReference type="NCBI Taxonomy" id="28442"/>
    <lineage>
        <taxon>Archaea</taxon>
        <taxon>Methanobacteriati</taxon>
        <taxon>Methanobacteriota</taxon>
        <taxon>Stenosarchaea group</taxon>
        <taxon>Halobacteria</taxon>
        <taxon>Halobacteriales</taxon>
        <taxon>Haloarculaceae</taxon>
        <taxon>Haloarcula</taxon>
    </lineage>
</organism>
<evidence type="ECO:0000256" key="2">
    <source>
        <dbReference type="SAM" id="MobiDB-lite"/>
    </source>
</evidence>
<dbReference type="EMBL" id="FNOF01000019">
    <property type="protein sequence ID" value="SDX21825.1"/>
    <property type="molecule type" value="Genomic_DNA"/>
</dbReference>
<dbReference type="STRING" id="28442.SAMN05443574_11928"/>
<feature type="region of interest" description="Disordered" evidence="2">
    <location>
        <begin position="1"/>
        <end position="44"/>
    </location>
</feature>
<dbReference type="AlphaFoldDB" id="A0A1H2ZWQ9"/>
<gene>
    <name evidence="4" type="ORF">SAMN05443574_11928</name>
</gene>
<feature type="compositionally biased region" description="Basic and acidic residues" evidence="2">
    <location>
        <begin position="159"/>
        <end position="176"/>
    </location>
</feature>
<dbReference type="Gene3D" id="1.10.3210.10">
    <property type="entry name" value="Hypothetical protein af1432"/>
    <property type="match status" value="2"/>
</dbReference>
<feature type="compositionally biased region" description="Acidic residues" evidence="2">
    <location>
        <begin position="146"/>
        <end position="158"/>
    </location>
</feature>
<feature type="compositionally biased region" description="Basic and acidic residues" evidence="2">
    <location>
        <begin position="1"/>
        <end position="13"/>
    </location>
</feature>
<dbReference type="Pfam" id="PF13286">
    <property type="entry name" value="HD_assoc"/>
    <property type="match status" value="1"/>
</dbReference>